<protein>
    <submittedName>
        <fullName evidence="1">DUF4906 domain-containing protein</fullName>
    </submittedName>
</protein>
<gene>
    <name evidence="1" type="ORF">KGMB02408_11280</name>
</gene>
<keyword evidence="2" id="KW-1185">Reference proteome</keyword>
<evidence type="ECO:0000313" key="2">
    <source>
        <dbReference type="Proteomes" id="UP000288079"/>
    </source>
</evidence>
<organism evidence="1 2">
    <name type="scientific">Bacteroides faecalis</name>
    <dbReference type="NCBI Taxonomy" id="2447885"/>
    <lineage>
        <taxon>Bacteria</taxon>
        <taxon>Pseudomonadati</taxon>
        <taxon>Bacteroidota</taxon>
        <taxon>Bacteroidia</taxon>
        <taxon>Bacteroidales</taxon>
        <taxon>Bacteroidaceae</taxon>
        <taxon>Bacteroides</taxon>
    </lineage>
</organism>
<evidence type="ECO:0000313" key="1">
    <source>
        <dbReference type="EMBL" id="GCB34183.1"/>
    </source>
</evidence>
<dbReference type="AlphaFoldDB" id="A0A401LRV5"/>
<sequence length="304" mass="34620">MNEEKSTQQEVVHLNIQNVEIDVNTRSTTPQDPLTDNPMYNLCLLHYNSEGQLIKGDTQLKDFGEDQPALKYTWSPTLTIEQNTNPETLCLVANLKGNYPTPWPERLADLKETCVDLKFGNSGLIAERKMYMFGYYEGIITAGQNINIMMGRIAAALKFVITATGANESSPYKINKIEIINTPRQSYFFPHNSTDGNFSSGSDISETFSSNNQINNKTIRELVFYYQIGENISPNEKNQTKIIITAQKRERYNAGSSYRPNYQYRWGKAKSYTVVLGCDAPGTPNRNYSLYRNNNYTFNINLKD</sequence>
<accession>A0A401LRV5</accession>
<dbReference type="Proteomes" id="UP000288079">
    <property type="component" value="Unassembled WGS sequence"/>
</dbReference>
<comment type="caution">
    <text evidence="1">The sequence shown here is derived from an EMBL/GenBank/DDBJ whole genome shotgun (WGS) entry which is preliminary data.</text>
</comment>
<proteinExistence type="predicted"/>
<dbReference type="EMBL" id="BHWB01000003">
    <property type="protein sequence ID" value="GCB34183.1"/>
    <property type="molecule type" value="Genomic_DNA"/>
</dbReference>
<name>A0A401LRV5_9BACE</name>
<reference evidence="1 2" key="1">
    <citation type="submission" date="2018-10" db="EMBL/GenBank/DDBJ databases">
        <title>Draft Genome Sequence of Bacteroides sp. KCTC 15687.</title>
        <authorList>
            <person name="Yu S.Y."/>
            <person name="Kim J.S."/>
            <person name="Oh B.S."/>
            <person name="Park S.H."/>
            <person name="Kang S.W."/>
            <person name="Park J.E."/>
            <person name="Choi S.H."/>
            <person name="Han K.I."/>
            <person name="Lee K.C."/>
            <person name="Eom M.K."/>
            <person name="Suh M.K."/>
            <person name="Lee D.H."/>
            <person name="Yoon H."/>
            <person name="Kim B."/>
            <person name="Yang S.J."/>
            <person name="Lee J.S."/>
            <person name="Lee J.H."/>
        </authorList>
    </citation>
    <scope>NUCLEOTIDE SEQUENCE [LARGE SCALE GENOMIC DNA]</scope>
    <source>
        <strain evidence="1 2">KCTC 15687</strain>
    </source>
</reference>